<evidence type="ECO:0000313" key="9">
    <source>
        <dbReference type="Proteomes" id="UP001157046"/>
    </source>
</evidence>
<feature type="signal peptide" evidence="6">
    <location>
        <begin position="1"/>
        <end position="21"/>
    </location>
</feature>
<feature type="domain" description="Cytochrome c" evidence="7">
    <location>
        <begin position="225"/>
        <end position="310"/>
    </location>
</feature>
<name>A0ABQ6J5M9_9GAMM</name>
<keyword evidence="3 4" id="KW-0408">Iron</keyword>
<gene>
    <name evidence="8" type="ORF">GCM10025855_29860</name>
</gene>
<evidence type="ECO:0000256" key="3">
    <source>
        <dbReference type="ARBA" id="ARBA00023004"/>
    </source>
</evidence>
<evidence type="ECO:0000256" key="4">
    <source>
        <dbReference type="PROSITE-ProRule" id="PRU00433"/>
    </source>
</evidence>
<evidence type="ECO:0000259" key="7">
    <source>
        <dbReference type="PROSITE" id="PS51007"/>
    </source>
</evidence>
<dbReference type="EMBL" id="BSUY01000001">
    <property type="protein sequence ID" value="GMA83453.1"/>
    <property type="molecule type" value="Genomic_DNA"/>
</dbReference>
<accession>A0ABQ6J5M9</accession>
<proteinExistence type="predicted"/>
<dbReference type="SUPFAM" id="SSF46626">
    <property type="entry name" value="Cytochrome c"/>
    <property type="match status" value="2"/>
</dbReference>
<evidence type="ECO:0000313" key="8">
    <source>
        <dbReference type="EMBL" id="GMA83453.1"/>
    </source>
</evidence>
<evidence type="ECO:0000256" key="5">
    <source>
        <dbReference type="SAM" id="MobiDB-lite"/>
    </source>
</evidence>
<keyword evidence="9" id="KW-1185">Reference proteome</keyword>
<evidence type="ECO:0000256" key="6">
    <source>
        <dbReference type="SAM" id="SignalP"/>
    </source>
</evidence>
<dbReference type="InterPro" id="IPR036909">
    <property type="entry name" value="Cyt_c-like_dom_sf"/>
</dbReference>
<feature type="region of interest" description="Disordered" evidence="5">
    <location>
        <begin position="21"/>
        <end position="44"/>
    </location>
</feature>
<sequence length="356" mass="39370">MKYSAMLLLAATGLFTLQAQASSTEQAPERPDKQAPLPSFPKMPEQTYLTPRPLSAIPDGAFGDKVRLGYQLFVNTQQLRDKYVGNELNCTNCHMDAGRKANASPLWGAYFAYPAYRKKDDKVSSFEERIQGCFNYSMNGKAPASGSPELVALSAYAYWLGMGGLMDEAKISGPVPELSDTELLKGAKREDFPLPEGLAKVMTVEQRANLPGRAYPEIPKPELAYSPERGKEVYVAHCQTCHSVDGQGQAIAGVYALPPLWGPKSYNWGAGMHRVNTAAFFIYENMPFGKSMQLTHQQAWDVAAYINSHERPQDPRSKGDVKQAQEKYHNDSDYYGLSVDGKVLGTESYPVFPKKS</sequence>
<keyword evidence="6" id="KW-0732">Signal</keyword>
<dbReference type="InterPro" id="IPR051459">
    <property type="entry name" value="Cytochrome_c-type_DH"/>
</dbReference>
<protein>
    <submittedName>
        <fullName evidence="8">Cytochrome c</fullName>
    </submittedName>
</protein>
<organism evidence="8 9">
    <name type="scientific">Shewanella glacialipiscicola</name>
    <dbReference type="NCBI Taxonomy" id="614069"/>
    <lineage>
        <taxon>Bacteria</taxon>
        <taxon>Pseudomonadati</taxon>
        <taxon>Pseudomonadota</taxon>
        <taxon>Gammaproteobacteria</taxon>
        <taxon>Alteromonadales</taxon>
        <taxon>Shewanellaceae</taxon>
        <taxon>Shewanella</taxon>
    </lineage>
</organism>
<comment type="caution">
    <text evidence="8">The sequence shown here is derived from an EMBL/GenBank/DDBJ whole genome shotgun (WGS) entry which is preliminary data.</text>
</comment>
<dbReference type="PROSITE" id="PS51007">
    <property type="entry name" value="CYTC"/>
    <property type="match status" value="1"/>
</dbReference>
<dbReference type="Pfam" id="PF00034">
    <property type="entry name" value="Cytochrom_C"/>
    <property type="match status" value="1"/>
</dbReference>
<dbReference type="InterPro" id="IPR009056">
    <property type="entry name" value="Cyt_c-like_dom"/>
</dbReference>
<evidence type="ECO:0000256" key="1">
    <source>
        <dbReference type="ARBA" id="ARBA00022617"/>
    </source>
</evidence>
<dbReference type="RefSeq" id="WP_220774737.1">
    <property type="nucleotide sequence ID" value="NZ_BPFC01000161.1"/>
</dbReference>
<dbReference type="PANTHER" id="PTHR35008:SF9">
    <property type="entry name" value="CYTOCHROME C DOMAIN-CONTAINING PROTEIN"/>
    <property type="match status" value="1"/>
</dbReference>
<dbReference type="Proteomes" id="UP001157046">
    <property type="component" value="Unassembled WGS sequence"/>
</dbReference>
<keyword evidence="1 4" id="KW-0349">Heme</keyword>
<keyword evidence="2 4" id="KW-0479">Metal-binding</keyword>
<dbReference type="Gene3D" id="1.10.760.10">
    <property type="entry name" value="Cytochrome c-like domain"/>
    <property type="match status" value="2"/>
</dbReference>
<reference evidence="9" key="1">
    <citation type="journal article" date="2019" name="Int. J. Syst. Evol. Microbiol.">
        <title>The Global Catalogue of Microorganisms (GCM) 10K type strain sequencing project: providing services to taxonomists for standard genome sequencing and annotation.</title>
        <authorList>
            <consortium name="The Broad Institute Genomics Platform"/>
            <consortium name="The Broad Institute Genome Sequencing Center for Infectious Disease"/>
            <person name="Wu L."/>
            <person name="Ma J."/>
        </authorList>
    </citation>
    <scope>NUCLEOTIDE SEQUENCE [LARGE SCALE GENOMIC DNA]</scope>
    <source>
        <strain evidence="9">NBRC 102030</strain>
    </source>
</reference>
<feature type="chain" id="PRO_5045238015" evidence="6">
    <location>
        <begin position="22"/>
        <end position="356"/>
    </location>
</feature>
<dbReference type="PANTHER" id="PTHR35008">
    <property type="entry name" value="BLL4482 PROTEIN-RELATED"/>
    <property type="match status" value="1"/>
</dbReference>
<evidence type="ECO:0000256" key="2">
    <source>
        <dbReference type="ARBA" id="ARBA00022723"/>
    </source>
</evidence>
<dbReference type="Pfam" id="PF21342">
    <property type="entry name" value="SoxA-TsdA_cyt-c"/>
    <property type="match status" value="1"/>
</dbReference>